<evidence type="ECO:0000313" key="2">
    <source>
        <dbReference type="EMBL" id="UZD54905.1"/>
    </source>
</evidence>
<protein>
    <submittedName>
        <fullName evidence="2">Type II toxin-antitoxin system death-on-curing family toxin</fullName>
    </submittedName>
</protein>
<dbReference type="EMBL" id="CP110257">
    <property type="protein sequence ID" value="UZD54905.1"/>
    <property type="molecule type" value="Genomic_DNA"/>
</dbReference>
<evidence type="ECO:0000313" key="3">
    <source>
        <dbReference type="Proteomes" id="UP001163266"/>
    </source>
</evidence>
<feature type="domain" description="Fido" evidence="1">
    <location>
        <begin position="11"/>
        <end position="127"/>
    </location>
</feature>
<accession>A0ABY6MSC0</accession>
<gene>
    <name evidence="2" type="ORF">OMP39_14770</name>
</gene>
<dbReference type="InterPro" id="IPR036597">
    <property type="entry name" value="Fido-like_dom_sf"/>
</dbReference>
<dbReference type="PROSITE" id="PS51459">
    <property type="entry name" value="FIDO"/>
    <property type="match status" value="1"/>
</dbReference>
<dbReference type="SUPFAM" id="SSF140931">
    <property type="entry name" value="Fic-like"/>
    <property type="match status" value="1"/>
</dbReference>
<dbReference type="NCBIfam" id="TIGR01550">
    <property type="entry name" value="DOC_P1"/>
    <property type="match status" value="1"/>
</dbReference>
<dbReference type="InterPro" id="IPR003812">
    <property type="entry name" value="Fido"/>
</dbReference>
<dbReference type="Pfam" id="PF02661">
    <property type="entry name" value="Fic"/>
    <property type="match status" value="1"/>
</dbReference>
<dbReference type="Gene3D" id="1.20.120.1870">
    <property type="entry name" value="Fic/DOC protein, Fido domain"/>
    <property type="match status" value="1"/>
</dbReference>
<organism evidence="2 3">
    <name type="scientific">Caldimonas aquatica</name>
    <dbReference type="NCBI Taxonomy" id="376175"/>
    <lineage>
        <taxon>Bacteria</taxon>
        <taxon>Pseudomonadati</taxon>
        <taxon>Pseudomonadota</taxon>
        <taxon>Betaproteobacteria</taxon>
        <taxon>Burkholderiales</taxon>
        <taxon>Sphaerotilaceae</taxon>
        <taxon>Caldimonas</taxon>
    </lineage>
</organism>
<dbReference type="InterPro" id="IPR006440">
    <property type="entry name" value="Doc"/>
</dbReference>
<dbReference type="Proteomes" id="UP001163266">
    <property type="component" value="Chromosome"/>
</dbReference>
<reference evidence="2" key="1">
    <citation type="submission" date="2022-10" db="EMBL/GenBank/DDBJ databases">
        <title>Complete genome sequence of Schlegelella aquatica LMG 23380.</title>
        <authorList>
            <person name="Musilova J."/>
            <person name="Kourilova X."/>
            <person name="Bezdicek M."/>
            <person name="Hermankova K."/>
            <person name="Obruca S."/>
            <person name="Sedlar K."/>
        </authorList>
    </citation>
    <scope>NUCLEOTIDE SEQUENCE</scope>
    <source>
        <strain evidence="2">LMG 23380</strain>
    </source>
</reference>
<dbReference type="PANTHER" id="PTHR39426:SF1">
    <property type="entry name" value="HOMOLOGY TO DEATH-ON-CURING PROTEIN OF PHAGE P1"/>
    <property type="match status" value="1"/>
</dbReference>
<keyword evidence="3" id="KW-1185">Reference proteome</keyword>
<dbReference type="RefSeq" id="WP_264892577.1">
    <property type="nucleotide sequence ID" value="NZ_CP110257.1"/>
</dbReference>
<name>A0ABY6MSC0_9BURK</name>
<dbReference type="InterPro" id="IPR053737">
    <property type="entry name" value="Type_II_TA_Toxin"/>
</dbReference>
<sequence>MTAADASWHWLQREVILAVHEEQLAEHGGATGVRDEGLMDSALARPRHLAAYGEPDHAELAAAYGYGLARNHPFFDGNKRTAFVAVELFLALNGWALTASDADCVLTMLSVAAGEIDEPGFADWIRRHSLPR</sequence>
<dbReference type="PANTHER" id="PTHR39426">
    <property type="entry name" value="HOMOLOGY TO DEATH-ON-CURING PROTEIN OF PHAGE P1"/>
    <property type="match status" value="1"/>
</dbReference>
<dbReference type="PIRSF" id="PIRSF018297">
    <property type="entry name" value="Doc"/>
    <property type="match status" value="1"/>
</dbReference>
<proteinExistence type="predicted"/>
<evidence type="ECO:0000259" key="1">
    <source>
        <dbReference type="PROSITE" id="PS51459"/>
    </source>
</evidence>